<dbReference type="GeneTree" id="ENSGT00940000154107"/>
<keyword evidence="6" id="KW-0175">Coiled coil</keyword>
<protein>
    <submittedName>
        <fullName evidence="11">Shugoshin 2</fullName>
    </submittedName>
</protein>
<feature type="domain" description="Shugoshin C-terminal" evidence="10">
    <location>
        <begin position="909"/>
        <end position="928"/>
    </location>
</feature>
<dbReference type="AlphaFoldDB" id="A0A8V0ZYQ8"/>
<keyword evidence="7" id="KW-0131">Cell cycle</keyword>
<evidence type="ECO:0000256" key="6">
    <source>
        <dbReference type="ARBA" id="ARBA00023054"/>
    </source>
</evidence>
<dbReference type="InterPro" id="IPR038889">
    <property type="entry name" value="Shugoshin1/2"/>
</dbReference>
<dbReference type="FunCoup" id="A0A8V0ZYQ8">
    <property type="interactions" value="7"/>
</dbReference>
<accession>A0A8V0ZYQ8</accession>
<dbReference type="Proteomes" id="UP000000539">
    <property type="component" value="Chromosome 7"/>
</dbReference>
<evidence type="ECO:0000256" key="1">
    <source>
        <dbReference type="ARBA" id="ARBA00004584"/>
    </source>
</evidence>
<evidence type="ECO:0000259" key="10">
    <source>
        <dbReference type="Pfam" id="PF07557"/>
    </source>
</evidence>
<dbReference type="PANTHER" id="PTHR21577">
    <property type="entry name" value="SHUGOSHIN"/>
    <property type="match status" value="1"/>
</dbReference>
<evidence type="ECO:0000256" key="9">
    <source>
        <dbReference type="SAM" id="MobiDB-lite"/>
    </source>
</evidence>
<keyword evidence="3" id="KW-0158">Chromosome</keyword>
<dbReference type="KEGG" id="gga:424070"/>
<feature type="region of interest" description="Disordered" evidence="9">
    <location>
        <begin position="423"/>
        <end position="455"/>
    </location>
</feature>
<dbReference type="GO" id="GO:0045132">
    <property type="term" value="P:meiotic chromosome segregation"/>
    <property type="evidence" value="ECO:0007669"/>
    <property type="project" value="InterPro"/>
</dbReference>
<dbReference type="CTD" id="151246"/>
<evidence type="ECO:0000313" key="12">
    <source>
        <dbReference type="Proteomes" id="UP000000539"/>
    </source>
</evidence>
<dbReference type="OrthoDB" id="5990092at2759"/>
<dbReference type="Ensembl" id="ENSGALT00010059080.1">
    <property type="protein sequence ID" value="ENSGALP00010036044.1"/>
    <property type="gene ID" value="ENSGALG00010024213.1"/>
</dbReference>
<dbReference type="PANTHER" id="PTHR21577:SF3">
    <property type="entry name" value="SHUGOSHIN 1-RELATED"/>
    <property type="match status" value="1"/>
</dbReference>
<dbReference type="GO" id="GO:0005634">
    <property type="term" value="C:nucleus"/>
    <property type="evidence" value="ECO:0007669"/>
    <property type="project" value="InterPro"/>
</dbReference>
<dbReference type="Pfam" id="PF07557">
    <property type="entry name" value="Shugoshin_C"/>
    <property type="match status" value="1"/>
</dbReference>
<dbReference type="GO" id="GO:0051177">
    <property type="term" value="P:meiotic sister chromatid cohesion"/>
    <property type="evidence" value="ECO:0000318"/>
    <property type="project" value="GO_Central"/>
</dbReference>
<dbReference type="OMA" id="ATVCYKE"/>
<organism evidence="11 12">
    <name type="scientific">Gallus gallus</name>
    <name type="common">Chicken</name>
    <dbReference type="NCBI Taxonomy" id="9031"/>
    <lineage>
        <taxon>Eukaryota</taxon>
        <taxon>Metazoa</taxon>
        <taxon>Chordata</taxon>
        <taxon>Craniata</taxon>
        <taxon>Vertebrata</taxon>
        <taxon>Euteleostomi</taxon>
        <taxon>Archelosauria</taxon>
        <taxon>Archosauria</taxon>
        <taxon>Dinosauria</taxon>
        <taxon>Saurischia</taxon>
        <taxon>Theropoda</taxon>
        <taxon>Coelurosauria</taxon>
        <taxon>Aves</taxon>
        <taxon>Neognathae</taxon>
        <taxon>Galloanserae</taxon>
        <taxon>Galliformes</taxon>
        <taxon>Phasianidae</taxon>
        <taxon>Phasianinae</taxon>
        <taxon>Gallus</taxon>
    </lineage>
</organism>
<reference evidence="11" key="3">
    <citation type="submission" date="2025-09" db="UniProtKB">
        <authorList>
            <consortium name="Ensembl"/>
        </authorList>
    </citation>
    <scope>IDENTIFICATION</scope>
    <source>
        <strain evidence="11">broiler</strain>
    </source>
</reference>
<reference evidence="11" key="2">
    <citation type="submission" date="2025-08" db="UniProtKB">
        <authorList>
            <consortium name="Ensembl"/>
        </authorList>
    </citation>
    <scope>IDENTIFICATION</scope>
    <source>
        <strain evidence="11">broiler</strain>
    </source>
</reference>
<comment type="subcellular location">
    <subcellularLocation>
        <location evidence="1">Chromosome</location>
        <location evidence="1">Centromere</location>
    </subcellularLocation>
</comment>
<feature type="compositionally biased region" description="Polar residues" evidence="9">
    <location>
        <begin position="423"/>
        <end position="450"/>
    </location>
</feature>
<dbReference type="RefSeq" id="XP_040559822.1">
    <property type="nucleotide sequence ID" value="XM_040703888.2"/>
</dbReference>
<dbReference type="InterPro" id="IPR011515">
    <property type="entry name" value="Shugoshin_C"/>
</dbReference>
<evidence type="ECO:0000256" key="8">
    <source>
        <dbReference type="ARBA" id="ARBA00023328"/>
    </source>
</evidence>
<evidence type="ECO:0000256" key="4">
    <source>
        <dbReference type="ARBA" id="ARBA00022618"/>
    </source>
</evidence>
<keyword evidence="4" id="KW-0132">Cell division</keyword>
<feature type="compositionally biased region" description="Polar residues" evidence="9">
    <location>
        <begin position="881"/>
        <end position="901"/>
    </location>
</feature>
<evidence type="ECO:0000256" key="2">
    <source>
        <dbReference type="ARBA" id="ARBA00010845"/>
    </source>
</evidence>
<gene>
    <name evidence="11" type="primary">SGO2</name>
</gene>
<keyword evidence="8" id="KW-0137">Centromere</keyword>
<evidence type="ECO:0000256" key="5">
    <source>
        <dbReference type="ARBA" id="ARBA00022829"/>
    </source>
</evidence>
<proteinExistence type="inferred from homology"/>
<name>A0A8V0ZYQ8_CHICK</name>
<evidence type="ECO:0000313" key="11">
    <source>
        <dbReference type="Ensembl" id="ENSGALP00010036044.1"/>
    </source>
</evidence>
<comment type="similarity">
    <text evidence="2">Belongs to the shugoshin family.</text>
</comment>
<evidence type="ECO:0000256" key="7">
    <source>
        <dbReference type="ARBA" id="ARBA00023306"/>
    </source>
</evidence>
<dbReference type="GO" id="GO:0051301">
    <property type="term" value="P:cell division"/>
    <property type="evidence" value="ECO:0007669"/>
    <property type="project" value="UniProtKB-KW"/>
</dbReference>
<feature type="region of interest" description="Disordered" evidence="9">
    <location>
        <begin position="881"/>
        <end position="906"/>
    </location>
</feature>
<feature type="region of interest" description="Disordered" evidence="9">
    <location>
        <begin position="465"/>
        <end position="484"/>
    </location>
</feature>
<dbReference type="GeneID" id="424070"/>
<sequence>MKFQGRSWMKMLPARKQREVTLDSVHPLTRRFLMMDKQATAKLSTVFTSGAVRGCRKRDRTLQTAKLNASLASKIKSKLINNSSMLKVSLKQNNKALALALSMEKESSRKLKNEKIFLQKEVEKLQLHNILLRRKLSCLNKTLREIGAFLSDNLLTAIEISSLSENLQSSFPLSDSPSSCTDDQLKSTCQSVRSVELPVKLPLPATSAGKQQENQLCTELSSNSAFLAHVNNVQPLRQPEEFTRQDSLPFCGNVTERRKCATHHGSKPQLNIKDFDKKCSSNLLLHGSSSSNEVNVKESPSDLSRVIPSQLDFSSECKEMLPIDGIKSEETVYDADMELTASDAGELLTVASKNKLHKNNNASSDKVLAKFRKVKYSNSDKEKIKTKTEASSNFYAEEKHARTDNSNISKTADLQTQLFQSQTEQLPNQNSTEKQNLPNANDCNQEQNYVSKDKDTRRTYLVSLVHQKQEQEANKGNSSETSEDAENKIIKAYSNLSSSEIPPQVCCAKSSAFQGNTSTVPRSQQDFLYENENGVRLLRNRKTFQNPSKMNTATYCKVDHGKYEVYGSKKSQTDRCQCDSKRKQDQKNIIKSKCNKKGGYRQRETENESADKIIKKVDQKGGNFSPGRLKRMLTKATHEACVIPTKDLTTFSLCKSEELKNMDALCTRAVHGNKITETQQSQGALVAQNDMAINTSQTKASTQNVGNNADTLKRVDASPAAHEESNISNSCDNQVKEKESLCSGIMESRQKKNYFRHIDQGQLNFLDDQEVSHEMDASMNKLKPTVQKLEILESLPVDCSKNLTASTGSFFQSGFPEMRLTAPDNLNASMNSILKNSEILGKIDQDKALDSGKAKQKSDHISKEIYEKTLTHCHGRTALQDVTNTSELSHTSLPKSSQILEENSAEPVRRGRAAICYKEPPLNRKLRRGDQFTDTQFLHSPVFKVKKKRSFKSKSKFI</sequence>
<keyword evidence="5" id="KW-0159">Chromosome partition</keyword>
<dbReference type="RefSeq" id="XP_004942657.2">
    <property type="nucleotide sequence ID" value="XM_004942600.5"/>
</dbReference>
<evidence type="ECO:0000256" key="3">
    <source>
        <dbReference type="ARBA" id="ARBA00022454"/>
    </source>
</evidence>
<dbReference type="GO" id="GO:0000776">
    <property type="term" value="C:kinetochore"/>
    <property type="evidence" value="ECO:0000318"/>
    <property type="project" value="GO_Central"/>
</dbReference>
<reference evidence="11" key="1">
    <citation type="submission" date="2020-11" db="EMBL/GenBank/DDBJ databases">
        <title>Gallus gallus (Chicken) genome, bGalGal1, GRCg7b, maternal haplotype autosomes + Z &amp; W.</title>
        <authorList>
            <person name="Warren W."/>
            <person name="Formenti G."/>
            <person name="Fedrigo O."/>
            <person name="Haase B."/>
            <person name="Mountcastle J."/>
            <person name="Balacco J."/>
            <person name="Tracey A."/>
            <person name="Schneider V."/>
            <person name="Okimoto R."/>
            <person name="Cheng H."/>
            <person name="Hawken R."/>
            <person name="Howe K."/>
            <person name="Jarvis E.D."/>
        </authorList>
    </citation>
    <scope>NUCLEOTIDE SEQUENCE [LARGE SCALE GENOMIC DNA]</scope>
    <source>
        <strain evidence="11">Broiler</strain>
    </source>
</reference>
<dbReference type="SMR" id="A0A8V0ZYQ8"/>
<keyword evidence="12" id="KW-1185">Reference proteome</keyword>